<keyword evidence="2 10" id="KW-0963">Cytoplasm</keyword>
<dbReference type="GO" id="GO:0002098">
    <property type="term" value="P:tRNA wobble uridine modification"/>
    <property type="evidence" value="ECO:0007669"/>
    <property type="project" value="TreeGrafter"/>
</dbReference>
<evidence type="ECO:0000313" key="13">
    <source>
        <dbReference type="EMBL" id="RBP62103.1"/>
    </source>
</evidence>
<dbReference type="CDD" id="cd04164">
    <property type="entry name" value="trmE"/>
    <property type="match status" value="1"/>
</dbReference>
<dbReference type="RefSeq" id="WP_113921037.1">
    <property type="nucleotide sequence ID" value="NZ_QNRX01000012.1"/>
</dbReference>
<keyword evidence="6 10" id="KW-0378">Hydrolase</keyword>
<feature type="binding site" evidence="10">
    <location>
        <position position="258"/>
    </location>
    <ligand>
        <name>K(+)</name>
        <dbReference type="ChEBI" id="CHEBI:29103"/>
    </ligand>
</feature>
<dbReference type="SUPFAM" id="SSF52540">
    <property type="entry name" value="P-loop containing nucleoside triphosphate hydrolases"/>
    <property type="match status" value="1"/>
</dbReference>
<dbReference type="NCBIfam" id="TIGR00450">
    <property type="entry name" value="mnmE_trmE_thdF"/>
    <property type="match status" value="1"/>
</dbReference>
<evidence type="ECO:0000256" key="8">
    <source>
        <dbReference type="ARBA" id="ARBA00022958"/>
    </source>
</evidence>
<keyword evidence="5 10" id="KW-0547">Nucleotide-binding</keyword>
<dbReference type="Gene3D" id="3.30.1360.120">
    <property type="entry name" value="Probable tRNA modification gtpase trme, domain 1"/>
    <property type="match status" value="1"/>
</dbReference>
<comment type="subunit">
    <text evidence="10">Homodimer. Heterotetramer of two MnmE and two MnmG subunits.</text>
</comment>
<dbReference type="PROSITE" id="PS51709">
    <property type="entry name" value="G_TRME"/>
    <property type="match status" value="1"/>
</dbReference>
<dbReference type="AlphaFoldDB" id="A0A366I326"/>
<dbReference type="InterPro" id="IPR018948">
    <property type="entry name" value="GTP-bd_TrmE_N"/>
</dbReference>
<evidence type="ECO:0000256" key="7">
    <source>
        <dbReference type="ARBA" id="ARBA00022842"/>
    </source>
</evidence>
<dbReference type="InterPro" id="IPR005225">
    <property type="entry name" value="Small_GTP-bd"/>
</dbReference>
<dbReference type="InterPro" id="IPR027368">
    <property type="entry name" value="MnmE_dom2"/>
</dbReference>
<comment type="function">
    <text evidence="10">Exhibits a very high intrinsic GTPase hydrolysis rate. Involved in the addition of a carboxymethylaminomethyl (cmnm) group at the wobble position (U34) of certain tRNAs, forming tRNA-cmnm(5)s(2)U34.</text>
</comment>
<evidence type="ECO:0000256" key="1">
    <source>
        <dbReference type="ARBA" id="ARBA00011043"/>
    </source>
</evidence>
<keyword evidence="14" id="KW-1185">Reference proteome</keyword>
<dbReference type="InterPro" id="IPR025867">
    <property type="entry name" value="MnmE_helical"/>
</dbReference>
<feature type="binding site" evidence="10">
    <location>
        <position position="460"/>
    </location>
    <ligand>
        <name>(6S)-5-formyl-5,6,7,8-tetrahydrofolate</name>
        <dbReference type="ChEBI" id="CHEBI:57457"/>
    </ligand>
</feature>
<name>A0A366I326_9FIRM</name>
<feature type="binding site" evidence="10">
    <location>
        <position position="89"/>
    </location>
    <ligand>
        <name>(6S)-5-formyl-5,6,7,8-tetrahydrofolate</name>
        <dbReference type="ChEBI" id="CHEBI:57457"/>
    </ligand>
</feature>
<feature type="binding site" evidence="10">
    <location>
        <position position="259"/>
    </location>
    <ligand>
        <name>Mg(2+)</name>
        <dbReference type="ChEBI" id="CHEBI:18420"/>
    </ligand>
</feature>
<comment type="cofactor">
    <cofactor evidence="10">
        <name>K(+)</name>
        <dbReference type="ChEBI" id="CHEBI:29103"/>
    </cofactor>
    <text evidence="10">Binds 1 potassium ion per subunit.</text>
</comment>
<dbReference type="EMBL" id="QNRX01000012">
    <property type="protein sequence ID" value="RBP62103.1"/>
    <property type="molecule type" value="Genomic_DNA"/>
</dbReference>
<dbReference type="InterPro" id="IPR031168">
    <property type="entry name" value="G_TrmE"/>
</dbReference>
<feature type="binding site" evidence="10">
    <location>
        <begin position="278"/>
        <end position="281"/>
    </location>
    <ligand>
        <name>GTP</name>
        <dbReference type="ChEBI" id="CHEBI:37565"/>
    </ligand>
</feature>
<dbReference type="GO" id="GO:0042802">
    <property type="term" value="F:identical protein binding"/>
    <property type="evidence" value="ECO:0007669"/>
    <property type="project" value="UniProtKB-ARBA"/>
</dbReference>
<feature type="binding site" evidence="10">
    <location>
        <position position="25"/>
    </location>
    <ligand>
        <name>(6S)-5-formyl-5,6,7,8-tetrahydrofolate</name>
        <dbReference type="ChEBI" id="CHEBI:57457"/>
    </ligand>
</feature>
<feature type="binding site" evidence="10">
    <location>
        <position position="234"/>
    </location>
    <ligand>
        <name>K(+)</name>
        <dbReference type="ChEBI" id="CHEBI:29103"/>
    </ligand>
</feature>
<evidence type="ECO:0000259" key="12">
    <source>
        <dbReference type="PROSITE" id="PS51709"/>
    </source>
</evidence>
<keyword evidence="4 10" id="KW-0479">Metal-binding</keyword>
<evidence type="ECO:0000256" key="9">
    <source>
        <dbReference type="ARBA" id="ARBA00023134"/>
    </source>
</evidence>
<keyword evidence="7 10" id="KW-0460">Magnesium</keyword>
<dbReference type="SUPFAM" id="SSF116878">
    <property type="entry name" value="TrmE connector domain"/>
    <property type="match status" value="1"/>
</dbReference>
<dbReference type="EC" id="3.6.-.-" evidence="10"/>
<keyword evidence="3 10" id="KW-0819">tRNA processing</keyword>
<dbReference type="Proteomes" id="UP000253490">
    <property type="component" value="Unassembled WGS sequence"/>
</dbReference>
<feature type="binding site" evidence="10">
    <location>
        <position position="238"/>
    </location>
    <ligand>
        <name>Mg(2+)</name>
        <dbReference type="ChEBI" id="CHEBI:18420"/>
    </ligand>
</feature>
<dbReference type="FunFam" id="3.40.50.300:FF:000494">
    <property type="entry name" value="tRNA modification GTPase MnmE"/>
    <property type="match status" value="1"/>
</dbReference>
<evidence type="ECO:0000313" key="14">
    <source>
        <dbReference type="Proteomes" id="UP000253490"/>
    </source>
</evidence>
<dbReference type="NCBIfam" id="TIGR00231">
    <property type="entry name" value="small_GTP"/>
    <property type="match status" value="1"/>
</dbReference>
<dbReference type="CDD" id="cd14858">
    <property type="entry name" value="TrmE_N"/>
    <property type="match status" value="1"/>
</dbReference>
<feature type="domain" description="TrmE-type G" evidence="12">
    <location>
        <begin position="224"/>
        <end position="381"/>
    </location>
</feature>
<dbReference type="PRINTS" id="PR00326">
    <property type="entry name" value="GTP1OBG"/>
</dbReference>
<dbReference type="GO" id="GO:0003924">
    <property type="term" value="F:GTPase activity"/>
    <property type="evidence" value="ECO:0007669"/>
    <property type="project" value="UniProtKB-UniRule"/>
</dbReference>
<feature type="binding site" evidence="10">
    <location>
        <position position="128"/>
    </location>
    <ligand>
        <name>(6S)-5-formyl-5,6,7,8-tetrahydrofolate</name>
        <dbReference type="ChEBI" id="CHEBI:57457"/>
    </ligand>
</feature>
<feature type="binding site" evidence="10">
    <location>
        <begin position="253"/>
        <end position="259"/>
    </location>
    <ligand>
        <name>GTP</name>
        <dbReference type="ChEBI" id="CHEBI:37565"/>
    </ligand>
</feature>
<dbReference type="Gene3D" id="3.40.50.300">
    <property type="entry name" value="P-loop containing nucleotide triphosphate hydrolases"/>
    <property type="match status" value="1"/>
</dbReference>
<evidence type="ECO:0000256" key="2">
    <source>
        <dbReference type="ARBA" id="ARBA00022490"/>
    </source>
</evidence>
<feature type="binding site" evidence="10">
    <location>
        <position position="255"/>
    </location>
    <ligand>
        <name>K(+)</name>
        <dbReference type="ChEBI" id="CHEBI:29103"/>
    </ligand>
</feature>
<evidence type="ECO:0000256" key="10">
    <source>
        <dbReference type="HAMAP-Rule" id="MF_00379"/>
    </source>
</evidence>
<dbReference type="GO" id="GO:0030488">
    <property type="term" value="P:tRNA methylation"/>
    <property type="evidence" value="ECO:0007669"/>
    <property type="project" value="TreeGrafter"/>
</dbReference>
<evidence type="ECO:0000256" key="6">
    <source>
        <dbReference type="ARBA" id="ARBA00022801"/>
    </source>
</evidence>
<dbReference type="Pfam" id="PF01926">
    <property type="entry name" value="MMR_HSR1"/>
    <property type="match status" value="1"/>
</dbReference>
<dbReference type="GO" id="GO:0046872">
    <property type="term" value="F:metal ion binding"/>
    <property type="evidence" value="ECO:0007669"/>
    <property type="project" value="UniProtKB-KW"/>
</dbReference>
<keyword evidence="9 10" id="KW-0342">GTP-binding</keyword>
<comment type="caution">
    <text evidence="10">Lacks conserved residue(s) required for the propagation of feature annotation.</text>
</comment>
<organism evidence="13 14">
    <name type="scientific">Alkalibaculum bacchi</name>
    <dbReference type="NCBI Taxonomy" id="645887"/>
    <lineage>
        <taxon>Bacteria</taxon>
        <taxon>Bacillati</taxon>
        <taxon>Bacillota</taxon>
        <taxon>Clostridia</taxon>
        <taxon>Eubacteriales</taxon>
        <taxon>Eubacteriaceae</taxon>
        <taxon>Alkalibaculum</taxon>
    </lineage>
</organism>
<proteinExistence type="inferred from homology"/>
<feature type="binding site" evidence="10">
    <location>
        <position position="253"/>
    </location>
    <ligand>
        <name>K(+)</name>
        <dbReference type="ChEBI" id="CHEBI:29103"/>
    </ligand>
</feature>
<dbReference type="HAMAP" id="MF_00379">
    <property type="entry name" value="GTPase_MnmE"/>
    <property type="match status" value="1"/>
</dbReference>
<protein>
    <recommendedName>
        <fullName evidence="10">tRNA modification GTPase MnmE</fullName>
        <ecNumber evidence="10">3.6.-.-</ecNumber>
    </recommendedName>
</protein>
<accession>A0A366I326</accession>
<feature type="binding site" evidence="10">
    <location>
        <begin position="234"/>
        <end position="239"/>
    </location>
    <ligand>
        <name>GTP</name>
        <dbReference type="ChEBI" id="CHEBI:37565"/>
    </ligand>
</feature>
<evidence type="ECO:0000256" key="4">
    <source>
        <dbReference type="ARBA" id="ARBA00022723"/>
    </source>
</evidence>
<dbReference type="PANTHER" id="PTHR42714">
    <property type="entry name" value="TRNA MODIFICATION GTPASE GTPBP3"/>
    <property type="match status" value="1"/>
</dbReference>
<comment type="subcellular location">
    <subcellularLocation>
        <location evidence="10">Cytoplasm</location>
    </subcellularLocation>
</comment>
<dbReference type="GO" id="GO:0005525">
    <property type="term" value="F:GTP binding"/>
    <property type="evidence" value="ECO:0007669"/>
    <property type="project" value="UniProtKB-UniRule"/>
</dbReference>
<dbReference type="PANTHER" id="PTHR42714:SF2">
    <property type="entry name" value="TRNA MODIFICATION GTPASE GTPBP3, MITOCHONDRIAL"/>
    <property type="match status" value="1"/>
</dbReference>
<dbReference type="InterPro" id="IPR027417">
    <property type="entry name" value="P-loop_NTPase"/>
</dbReference>
<evidence type="ECO:0000256" key="5">
    <source>
        <dbReference type="ARBA" id="ARBA00022741"/>
    </source>
</evidence>
<evidence type="ECO:0000256" key="3">
    <source>
        <dbReference type="ARBA" id="ARBA00022694"/>
    </source>
</evidence>
<evidence type="ECO:0000256" key="11">
    <source>
        <dbReference type="RuleBase" id="RU003313"/>
    </source>
</evidence>
<dbReference type="Gene3D" id="1.20.120.430">
    <property type="entry name" value="tRNA modification GTPase MnmE domain 2"/>
    <property type="match status" value="1"/>
</dbReference>
<dbReference type="OrthoDB" id="9805918at2"/>
<dbReference type="GO" id="GO:0005829">
    <property type="term" value="C:cytosol"/>
    <property type="evidence" value="ECO:0007669"/>
    <property type="project" value="TreeGrafter"/>
</dbReference>
<dbReference type="InterPro" id="IPR004520">
    <property type="entry name" value="GTPase_MnmE"/>
</dbReference>
<dbReference type="InterPro" id="IPR006073">
    <property type="entry name" value="GTP-bd"/>
</dbReference>
<dbReference type="Pfam" id="PF12631">
    <property type="entry name" value="MnmE_helical"/>
    <property type="match status" value="1"/>
</dbReference>
<keyword evidence="8 10" id="KW-0630">Potassium</keyword>
<dbReference type="FunFam" id="3.30.1360.120:FF:000003">
    <property type="entry name" value="tRNA modification GTPase MnmE"/>
    <property type="match status" value="1"/>
</dbReference>
<comment type="caution">
    <text evidence="13">The sequence shown here is derived from an EMBL/GenBank/DDBJ whole genome shotgun (WGS) entry which is preliminary data.</text>
</comment>
<gene>
    <name evidence="10" type="primary">mnmE</name>
    <name evidence="10" type="synonym">trmE</name>
    <name evidence="13" type="ORF">DES36_11276</name>
</gene>
<dbReference type="Pfam" id="PF10396">
    <property type="entry name" value="TrmE_N"/>
    <property type="match status" value="1"/>
</dbReference>
<reference evidence="13 14" key="1">
    <citation type="submission" date="2018-06" db="EMBL/GenBank/DDBJ databases">
        <title>Genomic Encyclopedia of Type Strains, Phase IV (KMG-IV): sequencing the most valuable type-strain genomes for metagenomic binning, comparative biology and taxonomic classification.</title>
        <authorList>
            <person name="Goeker M."/>
        </authorList>
    </citation>
    <scope>NUCLEOTIDE SEQUENCE [LARGE SCALE GENOMIC DNA]</scope>
    <source>
        <strain evidence="13 14">DSM 22112</strain>
    </source>
</reference>
<dbReference type="InterPro" id="IPR027266">
    <property type="entry name" value="TrmE/GcvT-like"/>
</dbReference>
<sequence>MNSYVTDTVAAISTPVGFSGIGIVRMTGSQAFHIINKVFKPKGKSFEEYDDKKIIYGHIIDPKDERIVDEVLVSKMIGPNTYTREDIVEINCHGGIVPVRNILNLLVENGANIAGPGEFTKRAFMNGRIDLTQAEAIIDIINAKTNKSLDISMKQLEGSLSKKISEIRQLLIKMLAHLEATIDYPEYDIEDMSYDEILQNTREAHDMVQNLLYHSQNGRLIREGVNTAIIGKPNVGKSSLLNSLLGEKRAIVTEIPGTTRDTIEEYITIEGIPFKIIDTAGVRETENIIEKIGIEKSVEILERSDLILLILDGSQPLDEEDFELLKLIQARNSLLILNKLDKETTIKPEDLLKYEKEIVQISAVEEIGLEELKKKMLDKVSAEGFELESFEIVTNIRHIHLLEESLKSLKSAIGTIEASMPLEIVSTDITEALNLLGEITGDTIHEQLMHEIFSNFCIGK</sequence>
<comment type="similarity">
    <text evidence="1 10 11">Belongs to the TRAFAC class TrmE-Era-EngA-EngB-Septin-like GTPase superfamily. TrmE GTPase family.</text>
</comment>